<evidence type="ECO:0000256" key="8">
    <source>
        <dbReference type="ARBA" id="ARBA00022927"/>
    </source>
</evidence>
<dbReference type="InterPro" id="IPR016453">
    <property type="entry name" value="COPB2"/>
</dbReference>
<dbReference type="PROSITE" id="PS50082">
    <property type="entry name" value="WD_REPEATS_2"/>
    <property type="match status" value="5"/>
</dbReference>
<evidence type="ECO:0000256" key="10">
    <source>
        <dbReference type="ARBA" id="ARBA00023136"/>
    </source>
</evidence>
<proteinExistence type="evidence at transcript level"/>
<evidence type="ECO:0000256" key="5">
    <source>
        <dbReference type="ARBA" id="ARBA00022574"/>
    </source>
</evidence>
<evidence type="ECO:0000256" key="3">
    <source>
        <dbReference type="ARBA" id="ARBA00022448"/>
    </source>
</evidence>
<comment type="subcellular location">
    <subcellularLocation>
        <location evidence="1 12">Cytoplasmic vesicle</location>
        <location evidence="1 12">COPI-coated vesicle membrane</location>
        <topology evidence="1 12">Peripheral membrane protein</topology>
        <orientation evidence="1 12">Cytoplasmic side</orientation>
    </subcellularLocation>
    <subcellularLocation>
        <location evidence="12">Golgi apparatus membrane</location>
        <topology evidence="12">Peripheral membrane protein</topology>
        <orientation evidence="12">Cytoplasmic side</orientation>
    </subcellularLocation>
    <text evidence="12">The coatomer is cytoplasmic or polymerized on the cytoplasmic side of the Golgi, as well as on the vesicles/buds originating from it.</text>
</comment>
<feature type="region of interest" description="Disordered" evidence="14">
    <location>
        <begin position="860"/>
        <end position="964"/>
    </location>
</feature>
<feature type="compositionally biased region" description="Polar residues" evidence="14">
    <location>
        <begin position="916"/>
        <end position="932"/>
    </location>
</feature>
<evidence type="ECO:0000256" key="1">
    <source>
        <dbReference type="ARBA" id="ARBA00004347"/>
    </source>
</evidence>
<feature type="domain" description="COPA/B second beta-propeller" evidence="15">
    <location>
        <begin position="319"/>
        <end position="578"/>
    </location>
</feature>
<dbReference type="InterPro" id="IPR015943">
    <property type="entry name" value="WD40/YVTN_repeat-like_dom_sf"/>
</dbReference>
<evidence type="ECO:0000256" key="6">
    <source>
        <dbReference type="ARBA" id="ARBA00022737"/>
    </source>
</evidence>
<dbReference type="Pfam" id="PF00400">
    <property type="entry name" value="WD40"/>
    <property type="match status" value="6"/>
</dbReference>
<dbReference type="SUPFAM" id="SSF50978">
    <property type="entry name" value="WD40 repeat-like"/>
    <property type="match status" value="2"/>
</dbReference>
<keyword evidence="7 12" id="KW-0931">ER-Golgi transport</keyword>
<dbReference type="InterPro" id="IPR050844">
    <property type="entry name" value="Coatomer_complex_subunit"/>
</dbReference>
<comment type="function">
    <text evidence="12">The coatomer is a cytosolic protein complex that binds to dilysine motifs and reversibly associates with Golgi non-clathrin-coated vesicles, which further mediate biosynthetic protein transport from the ER, via the Golgi up to the trans Golgi network. Coatomer complex is required for budding from Golgi membranes, and is essential for the retrograde Golgi-to-ER transport of dilysine-tagged proteins.</text>
</comment>
<evidence type="ECO:0000259" key="15">
    <source>
        <dbReference type="Pfam" id="PF04053"/>
    </source>
</evidence>
<evidence type="ECO:0000259" key="16">
    <source>
        <dbReference type="Pfam" id="PF23953"/>
    </source>
</evidence>
<accession>A0A4Y7LQ19</accession>
<protein>
    <recommendedName>
        <fullName evidence="12">Coatomer subunit beta'</fullName>
    </recommendedName>
</protein>
<evidence type="ECO:0000256" key="14">
    <source>
        <dbReference type="SAM" id="MobiDB-lite"/>
    </source>
</evidence>
<feature type="domain" description="COPA/B TPR" evidence="16">
    <location>
        <begin position="595"/>
        <end position="775"/>
    </location>
</feature>
<evidence type="ECO:0000256" key="4">
    <source>
        <dbReference type="ARBA" id="ARBA00022490"/>
    </source>
</evidence>
<evidence type="ECO:0000256" key="9">
    <source>
        <dbReference type="ARBA" id="ARBA00023034"/>
    </source>
</evidence>
<dbReference type="CDD" id="cd22947">
    <property type="entry name" value="Coatomer_WDAD_beta-like"/>
    <property type="match status" value="1"/>
</dbReference>
<feature type="repeat" description="WD" evidence="13">
    <location>
        <begin position="138"/>
        <end position="180"/>
    </location>
</feature>
<keyword evidence="6" id="KW-0677">Repeat</keyword>
<keyword evidence="4 12" id="KW-0963">Cytoplasm</keyword>
<dbReference type="InterPro" id="IPR020472">
    <property type="entry name" value="WD40_PAC1"/>
</dbReference>
<keyword evidence="5 13" id="KW-0853">WD repeat</keyword>
<keyword evidence="9 12" id="KW-0333">Golgi apparatus</keyword>
<keyword evidence="8 12" id="KW-0653">Protein transport</keyword>
<keyword evidence="10 12" id="KW-0472">Membrane</keyword>
<evidence type="ECO:0000256" key="13">
    <source>
        <dbReference type="PROSITE-ProRule" id="PRU00221"/>
    </source>
</evidence>
<dbReference type="Gene3D" id="1.25.40.470">
    <property type="match status" value="1"/>
</dbReference>
<dbReference type="FunFam" id="1.25.40.470:FF:000001">
    <property type="entry name" value="Coatomer subunit beta"/>
    <property type="match status" value="1"/>
</dbReference>
<evidence type="ECO:0000256" key="12">
    <source>
        <dbReference type="PIRNR" id="PIRNR005567"/>
    </source>
</evidence>
<evidence type="ECO:0000256" key="2">
    <source>
        <dbReference type="ARBA" id="ARBA00010844"/>
    </source>
</evidence>
<dbReference type="GO" id="GO:0006888">
    <property type="term" value="P:endoplasmic reticulum to Golgi vesicle-mediated transport"/>
    <property type="evidence" value="ECO:0007669"/>
    <property type="project" value="TreeGrafter"/>
</dbReference>
<dbReference type="Gene3D" id="2.130.10.10">
    <property type="entry name" value="YVTN repeat-like/Quinoprotein amine dehydrogenase"/>
    <property type="match status" value="1"/>
</dbReference>
<evidence type="ECO:0000313" key="17">
    <source>
        <dbReference type="EMBL" id="SVE69645.1"/>
    </source>
</evidence>
<dbReference type="PANTHER" id="PTHR19876">
    <property type="entry name" value="COATOMER"/>
    <property type="match status" value="1"/>
</dbReference>
<dbReference type="SMART" id="SM00320">
    <property type="entry name" value="WD40"/>
    <property type="match status" value="6"/>
</dbReference>
<comment type="subunit">
    <text evidence="12">Oligomeric complex that consists of at least the alpha, beta, beta', gamma, delta, epsilon and zeta subunits.</text>
</comment>
<dbReference type="InterPro" id="IPR001680">
    <property type="entry name" value="WD40_rpt"/>
</dbReference>
<dbReference type="GO" id="GO:0006886">
    <property type="term" value="P:intracellular protein transport"/>
    <property type="evidence" value="ECO:0007669"/>
    <property type="project" value="UniProtKB-UniRule"/>
</dbReference>
<feature type="repeat" description="WD" evidence="13">
    <location>
        <begin position="181"/>
        <end position="224"/>
    </location>
</feature>
<dbReference type="InterPro" id="IPR006692">
    <property type="entry name" value="Beta-prop_COPA/B_2nd"/>
</dbReference>
<dbReference type="FunFam" id="2.130.10.10:FF:000008">
    <property type="entry name" value="Coatomer subunit beta"/>
    <property type="match status" value="1"/>
</dbReference>
<feature type="repeat" description="WD" evidence="13">
    <location>
        <begin position="11"/>
        <end position="52"/>
    </location>
</feature>
<sequence>MPLKLDIKRRLTARSDRVKSVDLHPTEPWMLASLYNGNVHIWNHESQQIIKSFEVCDLPVRAAKFVPRKNWVVTGSDDMQVRVFNYNTLDRVTSFEAHSDYVRCIAVHPTQPFMLTSSDDMSIKLWNWDKNWACQQVFEGHTHYVMQIVINPKDNNTFASASLDRTVKVWQLGSNSPNFTLEGHEKGVNCVDYYHAGDKPYLISGADDRLVKIWDYQNKTCVQTLEGHAQNISSVAFHPELPILLTGSEDGTVRVWHSNTYRLETTLNYGLERVWTICCLPGSNNIALGYDEGSIMIKLGREEPAMSMDQSGKIIWAKHSEIQQANLKALPDSEIKDGERLPLAIKDMGACEIYPQTVAHNPNGRFVVVCGDGEYIIYTAMALRNKSFGSALEFVWAIDSSEYAVRESGTSIKVFKNFKEKKQFKPELGAEGIFGGAMLGVRSTSSLSFYEWDNLTLIRRIEIQAKGVFWSENGELLCISTEDSYFVLRYDADAVAKSLETKEGLTEDAGYESALEMLSEVQESVKTGLWVGDCFIYTNSVNRLNYYVGGEIVTIAHLDRVMYLLGYIPKDNRLYLGDKELSVVSFSLQLSVLEYQTAVMRHDFETADRVLPSVPKEQRTRVAHFLEKQGFKEQALAVSTDAEHRFELALQLGQMQLAHQLATEAQSEHKWKQLADLATTKCQFELAQECLQKAQDFGGLLLLATASGNAEMVNRLGDDAAAANMNNVAFLTRFLSGDLNACLEILINTQRIPEAAFFARTYLPSQISRVVQLWKTSLSQVNAKAGQSLADPAQYDNLFPGLADALKTEQFLEQRRQRLPASACSAVPNNWERRPVDEMHLAEQQDQFHHVAPVKLSAAVEEKEMEDPSEDDEYESPAAPATAPIFNSSSSQQKNLLDDDVEDFQSNHPPPGASVMQPQVQQQPARSSNQPTIDPDLELDLENLELDDNVDTSEVNLDDDLLDD</sequence>
<dbReference type="GO" id="GO:0006891">
    <property type="term" value="P:intra-Golgi vesicle-mediated transport"/>
    <property type="evidence" value="ECO:0007669"/>
    <property type="project" value="TreeGrafter"/>
</dbReference>
<dbReference type="EMBL" id="LR000026">
    <property type="protein sequence ID" value="SVE69645.1"/>
    <property type="molecule type" value="mRNA"/>
</dbReference>
<name>A0A4Y7LQ19_9CRUS</name>
<dbReference type="PRINTS" id="PR00320">
    <property type="entry name" value="GPROTEINBRPT"/>
</dbReference>
<keyword evidence="3 12" id="KW-0813">Transport</keyword>
<dbReference type="GO" id="GO:0006890">
    <property type="term" value="P:retrograde vesicle-mediated transport, Golgi to endoplasmic reticulum"/>
    <property type="evidence" value="ECO:0007669"/>
    <property type="project" value="TreeGrafter"/>
</dbReference>
<dbReference type="CDD" id="cd00200">
    <property type="entry name" value="WD40"/>
    <property type="match status" value="1"/>
</dbReference>
<gene>
    <name evidence="17" type="primary">EOG090X01FO</name>
</gene>
<dbReference type="Pfam" id="PF04053">
    <property type="entry name" value="B-prop_COPA_B_2nd"/>
    <property type="match status" value="1"/>
</dbReference>
<reference evidence="17" key="1">
    <citation type="submission" date="2018-08" db="EMBL/GenBank/DDBJ databases">
        <authorList>
            <person name="Cornetti L."/>
        </authorList>
    </citation>
    <scope>NUCLEOTIDE SEQUENCE</scope>
    <source>
        <strain evidence="17">FI-BAL1-1</strain>
    </source>
</reference>
<dbReference type="GO" id="GO:0030126">
    <property type="term" value="C:COPI vesicle coat"/>
    <property type="evidence" value="ECO:0007669"/>
    <property type="project" value="TreeGrafter"/>
</dbReference>
<evidence type="ECO:0000256" key="11">
    <source>
        <dbReference type="ARBA" id="ARBA00023329"/>
    </source>
</evidence>
<keyword evidence="11 12" id="KW-0968">Cytoplasmic vesicle</keyword>
<dbReference type="GO" id="GO:0005198">
    <property type="term" value="F:structural molecule activity"/>
    <property type="evidence" value="ECO:0007669"/>
    <property type="project" value="UniProtKB-UniRule"/>
</dbReference>
<dbReference type="Pfam" id="PF23953">
    <property type="entry name" value="TPR_COPA_B"/>
    <property type="match status" value="1"/>
</dbReference>
<dbReference type="InterPro" id="IPR036322">
    <property type="entry name" value="WD40_repeat_dom_sf"/>
</dbReference>
<comment type="similarity">
    <text evidence="2 12">Belongs to the WD repeat COPB2 family.</text>
</comment>
<feature type="repeat" description="WD" evidence="13">
    <location>
        <begin position="225"/>
        <end position="266"/>
    </location>
</feature>
<feature type="compositionally biased region" description="Acidic residues" evidence="14">
    <location>
        <begin position="935"/>
        <end position="964"/>
    </location>
</feature>
<organism evidence="17">
    <name type="scientific">Eubosmina coregoni</name>
    <dbReference type="NCBI Taxonomy" id="186181"/>
    <lineage>
        <taxon>Eukaryota</taxon>
        <taxon>Metazoa</taxon>
        <taxon>Ecdysozoa</taxon>
        <taxon>Arthropoda</taxon>
        <taxon>Crustacea</taxon>
        <taxon>Branchiopoda</taxon>
        <taxon>Diplostraca</taxon>
        <taxon>Cladocera</taxon>
        <taxon>Anomopoda</taxon>
        <taxon>Bosminidae</taxon>
        <taxon>Eubosmina</taxon>
    </lineage>
</organism>
<dbReference type="PROSITE" id="PS50294">
    <property type="entry name" value="WD_REPEATS_REGION"/>
    <property type="match status" value="4"/>
</dbReference>
<dbReference type="InterPro" id="IPR056176">
    <property type="entry name" value="TPR_COPA_B"/>
</dbReference>
<dbReference type="GO" id="GO:0000139">
    <property type="term" value="C:Golgi membrane"/>
    <property type="evidence" value="ECO:0007669"/>
    <property type="project" value="UniProtKB-SubCell"/>
</dbReference>
<feature type="compositionally biased region" description="Polar residues" evidence="14">
    <location>
        <begin position="885"/>
        <end position="895"/>
    </location>
</feature>
<evidence type="ECO:0000256" key="7">
    <source>
        <dbReference type="ARBA" id="ARBA00022892"/>
    </source>
</evidence>
<feature type="repeat" description="WD" evidence="13">
    <location>
        <begin position="95"/>
        <end position="127"/>
    </location>
</feature>
<dbReference type="AlphaFoldDB" id="A0A4Y7LQ19"/>
<dbReference type="PIRSF" id="PIRSF005567">
    <property type="entry name" value="Coatomer_beta'_subunit"/>
    <property type="match status" value="1"/>
</dbReference>
<dbReference type="PANTHER" id="PTHR19876:SF2">
    <property type="entry name" value="COATOMER SUBUNIT BETA"/>
    <property type="match status" value="1"/>
</dbReference>
<feature type="compositionally biased region" description="Acidic residues" evidence="14">
    <location>
        <begin position="863"/>
        <end position="875"/>
    </location>
</feature>